<keyword evidence="16" id="KW-1185">Reference proteome</keyword>
<comment type="cofactor">
    <cofactor evidence="12">
        <name>Mn(2+)</name>
        <dbReference type="ChEBI" id="CHEBI:29035"/>
    </cofactor>
    <cofactor evidence="12">
        <name>Mg(2+)</name>
        <dbReference type="ChEBI" id="CHEBI:18420"/>
    </cofactor>
    <text evidence="12">Manganese or magnesium. Binds 1 divalent metal ion per monomer in the absence of substrate. May bind a second metal ion after substrate binding.</text>
</comment>
<reference evidence="15 16" key="1">
    <citation type="submission" date="2019-06" db="EMBL/GenBank/DDBJ databases">
        <title>Draft Genome Sequence of Candidatus Phytoplasma pini-Related Strain MDPP: A Resource for Comparative Genomics of Gymnosperm-infecting Phytoplasmas.</title>
        <authorList>
            <person name="Cai W."/>
            <person name="Costanzo S."/>
            <person name="Shao J."/>
            <person name="Zhao Y."/>
            <person name="Davis R."/>
        </authorList>
    </citation>
    <scope>NUCLEOTIDE SEQUENCE [LARGE SCALE GENOMIC DNA]</scope>
    <source>
        <strain evidence="15 16">MDPP</strain>
    </source>
</reference>
<feature type="domain" description="RNase H type-2" evidence="14">
    <location>
        <begin position="105"/>
        <end position="315"/>
    </location>
</feature>
<dbReference type="InterPro" id="IPR004641">
    <property type="entry name" value="RNase_HIII"/>
</dbReference>
<evidence type="ECO:0000259" key="14">
    <source>
        <dbReference type="PROSITE" id="PS51975"/>
    </source>
</evidence>
<dbReference type="InterPro" id="IPR024567">
    <property type="entry name" value="RNase_HII/HIII_dom"/>
</dbReference>
<proteinExistence type="inferred from homology"/>
<sequence length="315" mass="36817">MSNEYYTFYLNLSQFTIIKKKYQNFLIIKKNPNILFIIYKDEVRITCFYNGTCLVQGANIQKEINYIKKILSLSNNEKENQTQFLNHKNSFQDPIKNNDIQNNNVGIIGTDESGSGDVFGPLVVCAAFVMPKDIPFLKKIGVRDSKKLSEQQIKKIFILTSKKIDYCIKIVDNEKEYNFLIKSANLNKIKALCHNFVILKLLDKINQKAIIIMDQFTTIKSYFNYLQNEPKIYHSIRFETKAESKYLSVALASIIARYFFLKEINKLSHQIEIPLLLGASRKVDEQINHIYQKYNSNIFYKIAKCNFKNIKTYLK</sequence>
<comment type="catalytic activity">
    <reaction evidence="1 12 13">
        <text>Endonucleolytic cleavage to 5'-phosphomonoester.</text>
        <dbReference type="EC" id="3.1.26.4"/>
    </reaction>
</comment>
<dbReference type="PIRSF" id="PIRSF037748">
    <property type="entry name" value="RnhC"/>
    <property type="match status" value="1"/>
</dbReference>
<evidence type="ECO:0000256" key="1">
    <source>
        <dbReference type="ARBA" id="ARBA00000077"/>
    </source>
</evidence>
<dbReference type="GO" id="GO:0043137">
    <property type="term" value="P:DNA replication, removal of RNA primer"/>
    <property type="evidence" value="ECO:0007669"/>
    <property type="project" value="TreeGrafter"/>
</dbReference>
<feature type="binding site" evidence="12">
    <location>
        <position position="111"/>
    </location>
    <ligand>
        <name>a divalent metal cation</name>
        <dbReference type="ChEBI" id="CHEBI:60240"/>
    </ligand>
</feature>
<evidence type="ECO:0000256" key="10">
    <source>
        <dbReference type="ARBA" id="ARBA00022801"/>
    </source>
</evidence>
<keyword evidence="8 12" id="KW-0479">Metal-binding</keyword>
<dbReference type="GO" id="GO:0006298">
    <property type="term" value="P:mismatch repair"/>
    <property type="evidence" value="ECO:0007669"/>
    <property type="project" value="TreeGrafter"/>
</dbReference>
<dbReference type="GO" id="GO:0032299">
    <property type="term" value="C:ribonuclease H2 complex"/>
    <property type="evidence" value="ECO:0007669"/>
    <property type="project" value="TreeGrafter"/>
</dbReference>
<dbReference type="Gene3D" id="3.30.310.10">
    <property type="entry name" value="TATA-Binding Protein"/>
    <property type="match status" value="1"/>
</dbReference>
<dbReference type="InterPro" id="IPR036397">
    <property type="entry name" value="RNaseH_sf"/>
</dbReference>
<accession>A0A559KIV3</accession>
<dbReference type="NCBIfam" id="TIGR00716">
    <property type="entry name" value="rnhC"/>
    <property type="match status" value="1"/>
</dbReference>
<evidence type="ECO:0000256" key="11">
    <source>
        <dbReference type="ARBA" id="ARBA00022842"/>
    </source>
</evidence>
<dbReference type="Gene3D" id="3.30.420.10">
    <property type="entry name" value="Ribonuclease H-like superfamily/Ribonuclease H"/>
    <property type="match status" value="1"/>
</dbReference>
<dbReference type="Proteomes" id="UP000320078">
    <property type="component" value="Unassembled WGS sequence"/>
</dbReference>
<dbReference type="PANTHER" id="PTHR10954:SF23">
    <property type="entry name" value="RIBONUCLEASE"/>
    <property type="match status" value="1"/>
</dbReference>
<dbReference type="OrthoDB" id="9777935at2"/>
<evidence type="ECO:0000256" key="12">
    <source>
        <dbReference type="PROSITE-ProRule" id="PRU01319"/>
    </source>
</evidence>
<dbReference type="CDD" id="cd06590">
    <property type="entry name" value="RNase_HII_bacteria_HIII_like"/>
    <property type="match status" value="1"/>
</dbReference>
<dbReference type="GO" id="GO:0046872">
    <property type="term" value="F:metal ion binding"/>
    <property type="evidence" value="ECO:0007669"/>
    <property type="project" value="UniProtKB-KW"/>
</dbReference>
<dbReference type="EMBL" id="VIAE01000016">
    <property type="protein sequence ID" value="TVY12070.1"/>
    <property type="molecule type" value="Genomic_DNA"/>
</dbReference>
<evidence type="ECO:0000313" key="16">
    <source>
        <dbReference type="Proteomes" id="UP000320078"/>
    </source>
</evidence>
<evidence type="ECO:0000256" key="13">
    <source>
        <dbReference type="RuleBase" id="RU003515"/>
    </source>
</evidence>
<dbReference type="Pfam" id="PF11858">
    <property type="entry name" value="DUF3378"/>
    <property type="match status" value="1"/>
</dbReference>
<keyword evidence="10 12" id="KW-0378">Hydrolase</keyword>
<keyword evidence="9 12" id="KW-0255">Endonuclease</keyword>
<dbReference type="GO" id="GO:0005737">
    <property type="term" value="C:cytoplasm"/>
    <property type="evidence" value="ECO:0007669"/>
    <property type="project" value="UniProtKB-SubCell"/>
</dbReference>
<feature type="binding site" evidence="12">
    <location>
        <position position="112"/>
    </location>
    <ligand>
        <name>a divalent metal cation</name>
        <dbReference type="ChEBI" id="CHEBI:60240"/>
    </ligand>
</feature>
<evidence type="ECO:0000256" key="9">
    <source>
        <dbReference type="ARBA" id="ARBA00022759"/>
    </source>
</evidence>
<feature type="binding site" evidence="12">
    <location>
        <position position="214"/>
    </location>
    <ligand>
        <name>a divalent metal cation</name>
        <dbReference type="ChEBI" id="CHEBI:60240"/>
    </ligand>
</feature>
<dbReference type="RefSeq" id="WP_144658576.1">
    <property type="nucleotide sequence ID" value="NZ_VIAE01000016.1"/>
</dbReference>
<evidence type="ECO:0000256" key="4">
    <source>
        <dbReference type="ARBA" id="ARBA00004496"/>
    </source>
</evidence>
<evidence type="ECO:0000256" key="6">
    <source>
        <dbReference type="ARBA" id="ARBA00022490"/>
    </source>
</evidence>
<dbReference type="InterPro" id="IPR001352">
    <property type="entry name" value="RNase_HII/HIII"/>
</dbReference>
<evidence type="ECO:0000256" key="5">
    <source>
        <dbReference type="ARBA" id="ARBA00008378"/>
    </source>
</evidence>
<comment type="subcellular location">
    <subcellularLocation>
        <location evidence="4">Cytoplasm</location>
    </subcellularLocation>
</comment>
<keyword evidence="6" id="KW-0963">Cytoplasm</keyword>
<dbReference type="InterPro" id="IPR024568">
    <property type="entry name" value="RNase_HIII_N"/>
</dbReference>
<dbReference type="AlphaFoldDB" id="A0A559KIV3"/>
<dbReference type="PROSITE" id="PS51975">
    <property type="entry name" value="RNASE_H_2"/>
    <property type="match status" value="1"/>
</dbReference>
<dbReference type="GO" id="GO:0004523">
    <property type="term" value="F:RNA-DNA hybrid ribonuclease activity"/>
    <property type="evidence" value="ECO:0007669"/>
    <property type="project" value="UniProtKB-UniRule"/>
</dbReference>
<evidence type="ECO:0000256" key="3">
    <source>
        <dbReference type="ARBA" id="ARBA00004065"/>
    </source>
</evidence>
<organism evidence="15 16">
    <name type="scientific">Candidatus Phytoplasma pini</name>
    <dbReference type="NCBI Taxonomy" id="267362"/>
    <lineage>
        <taxon>Bacteria</taxon>
        <taxon>Bacillati</taxon>
        <taxon>Mycoplasmatota</taxon>
        <taxon>Mollicutes</taxon>
        <taxon>Acholeplasmatales</taxon>
        <taxon>Acholeplasmataceae</taxon>
        <taxon>Candidatus Phytoplasma</taxon>
    </lineage>
</organism>
<evidence type="ECO:0000313" key="15">
    <source>
        <dbReference type="EMBL" id="TVY12070.1"/>
    </source>
</evidence>
<comment type="cofactor">
    <cofactor evidence="2">
        <name>Mg(2+)</name>
        <dbReference type="ChEBI" id="CHEBI:18420"/>
    </cofactor>
</comment>
<name>A0A559KIV3_9MOLU</name>
<evidence type="ECO:0000256" key="7">
    <source>
        <dbReference type="ARBA" id="ARBA00022722"/>
    </source>
</evidence>
<dbReference type="EC" id="3.1.26.4" evidence="13"/>
<protein>
    <recommendedName>
        <fullName evidence="13">Ribonuclease</fullName>
        <ecNumber evidence="13">3.1.26.4</ecNumber>
    </recommendedName>
</protein>
<evidence type="ECO:0000256" key="8">
    <source>
        <dbReference type="ARBA" id="ARBA00022723"/>
    </source>
</evidence>
<dbReference type="GO" id="GO:0003723">
    <property type="term" value="F:RNA binding"/>
    <property type="evidence" value="ECO:0007669"/>
    <property type="project" value="UniProtKB-UniRule"/>
</dbReference>
<dbReference type="InterPro" id="IPR012337">
    <property type="entry name" value="RNaseH-like_sf"/>
</dbReference>
<keyword evidence="7 12" id="KW-0540">Nuclease</keyword>
<comment type="similarity">
    <text evidence="5">Belongs to the RNase HII family. RnhC subfamily.</text>
</comment>
<gene>
    <name evidence="15" type="primary">rnhC</name>
    <name evidence="15" type="ORF">MDPP_00389</name>
</gene>
<dbReference type="Pfam" id="PF01351">
    <property type="entry name" value="RNase_HII"/>
    <property type="match status" value="1"/>
</dbReference>
<dbReference type="SUPFAM" id="SSF53098">
    <property type="entry name" value="Ribonuclease H-like"/>
    <property type="match status" value="1"/>
</dbReference>
<evidence type="ECO:0000256" key="2">
    <source>
        <dbReference type="ARBA" id="ARBA00001946"/>
    </source>
</evidence>
<keyword evidence="11" id="KW-0460">Magnesium</keyword>
<dbReference type="InterPro" id="IPR012295">
    <property type="entry name" value="TBP_dom_sf"/>
</dbReference>
<dbReference type="PANTHER" id="PTHR10954">
    <property type="entry name" value="RIBONUCLEASE H2 SUBUNIT A"/>
    <property type="match status" value="1"/>
</dbReference>
<comment type="caution">
    <text evidence="15">The sequence shown here is derived from an EMBL/GenBank/DDBJ whole genome shotgun (WGS) entry which is preliminary data.</text>
</comment>
<comment type="function">
    <text evidence="3 13">Endonuclease that specifically degrades the RNA of RNA-DNA hybrids.</text>
</comment>